<keyword evidence="1" id="KW-0732">Signal</keyword>
<dbReference type="OrthoDB" id="5863913at2759"/>
<organism evidence="3">
    <name type="scientific">Caenorhabditis remanei</name>
    <name type="common">Caenorhabditis vulgaris</name>
    <dbReference type="NCBI Taxonomy" id="31234"/>
    <lineage>
        <taxon>Eukaryota</taxon>
        <taxon>Metazoa</taxon>
        <taxon>Ecdysozoa</taxon>
        <taxon>Nematoda</taxon>
        <taxon>Chromadorea</taxon>
        <taxon>Rhabditida</taxon>
        <taxon>Rhabditina</taxon>
        <taxon>Rhabditomorpha</taxon>
        <taxon>Rhabditoidea</taxon>
        <taxon>Rhabditidae</taxon>
        <taxon>Peloderinae</taxon>
        <taxon>Caenorhabditis</taxon>
    </lineage>
</organism>
<sequence length="138" mass="15056">MTFTMTTCLLSFFRMMSFALLISTVSSAVIQPRIQEISSSTPVPWNSQQDSSGERVRRQYPYGMGNYGAYNGMYNNMYSGYGGYSPYSYAGYTGYQYPYTNGIFPLQGGYYPGSIVGSGSIWAAGGGLVGNMLSFLVG</sequence>
<reference evidence="2" key="1">
    <citation type="submission" date="2007-07" db="EMBL/GenBank/DDBJ databases">
        <title>PCAP assembly of the Caenorhabditis remanei genome.</title>
        <authorList>
            <consortium name="The Caenorhabditis remanei Sequencing Consortium"/>
            <person name="Wilson R.K."/>
        </authorList>
    </citation>
    <scope>NUCLEOTIDE SEQUENCE [LARGE SCALE GENOMIC DNA]</scope>
    <source>
        <strain evidence="2">PB4641</strain>
    </source>
</reference>
<dbReference type="GO" id="GO:0050829">
    <property type="term" value="P:defense response to Gram-negative bacterium"/>
    <property type="evidence" value="ECO:0007669"/>
    <property type="project" value="EnsemblMetazoa"/>
</dbReference>
<accession>E3LUH2</accession>
<proteinExistence type="predicted"/>
<dbReference type="FunCoup" id="E3LUH2">
    <property type="interactions" value="1786"/>
</dbReference>
<dbReference type="Proteomes" id="UP000008281">
    <property type="component" value="Unassembled WGS sequence"/>
</dbReference>
<name>E3LUH2_CAERE</name>
<evidence type="ECO:0000313" key="3">
    <source>
        <dbReference type="Proteomes" id="UP000008281"/>
    </source>
</evidence>
<protein>
    <submittedName>
        <fullName evidence="2">Uncharacterized protein</fullName>
    </submittedName>
</protein>
<keyword evidence="3" id="KW-1185">Reference proteome</keyword>
<dbReference type="AlphaFoldDB" id="E3LUH2"/>
<dbReference type="KEGG" id="crq:GCK72_017821"/>
<dbReference type="CTD" id="9824006"/>
<dbReference type="OMA" id="GMYNGMY"/>
<gene>
    <name evidence="2" type="ORF">CRE_31078</name>
</gene>
<dbReference type="EMBL" id="DS268415">
    <property type="protein sequence ID" value="EFP10836.1"/>
    <property type="molecule type" value="Genomic_DNA"/>
</dbReference>
<feature type="chain" id="PRO_5003175505" evidence="1">
    <location>
        <begin position="28"/>
        <end position="138"/>
    </location>
</feature>
<dbReference type="eggNOG" id="ENOG502S5J0">
    <property type="taxonomic scope" value="Eukaryota"/>
</dbReference>
<evidence type="ECO:0000313" key="2">
    <source>
        <dbReference type="EMBL" id="EFP10836.1"/>
    </source>
</evidence>
<evidence type="ECO:0000256" key="1">
    <source>
        <dbReference type="SAM" id="SignalP"/>
    </source>
</evidence>
<dbReference type="InParanoid" id="E3LUH2"/>
<feature type="signal peptide" evidence="1">
    <location>
        <begin position="1"/>
        <end position="27"/>
    </location>
</feature>
<dbReference type="RefSeq" id="XP_003112315.2">
    <property type="nucleotide sequence ID" value="XM_003112267.2"/>
</dbReference>
<dbReference type="STRING" id="31234.E3LUH2"/>
<dbReference type="HOGENOM" id="CLU_1939995_0_0_1"/>
<dbReference type="GeneID" id="9824006"/>